<gene>
    <name evidence="1" type="ORF">SAMN05421630_105309</name>
</gene>
<dbReference type="InterPro" id="IPR037401">
    <property type="entry name" value="SnoaL-like"/>
</dbReference>
<reference evidence="1 2" key="1">
    <citation type="submission" date="2016-10" db="EMBL/GenBank/DDBJ databases">
        <authorList>
            <person name="de Groot N.N."/>
        </authorList>
    </citation>
    <scope>NUCLEOTIDE SEQUENCE [LARGE SCALE GENOMIC DNA]</scope>
    <source>
        <strain evidence="1 2">CGMCC 4.5506</strain>
    </source>
</reference>
<dbReference type="Pfam" id="PF13577">
    <property type="entry name" value="SnoaL_4"/>
    <property type="match status" value="1"/>
</dbReference>
<dbReference type="AlphaFoldDB" id="A0A222VRF7"/>
<dbReference type="Gene3D" id="3.10.450.50">
    <property type="match status" value="1"/>
</dbReference>
<name>A0A222VRF7_9PSEU</name>
<accession>A0A222VRF7</accession>
<dbReference type="EMBL" id="FMZE01000005">
    <property type="protein sequence ID" value="SDD04199.1"/>
    <property type="molecule type" value="Genomic_DNA"/>
</dbReference>
<dbReference type="KEGG" id="pmad:BAY61_16305"/>
<proteinExistence type="predicted"/>
<keyword evidence="2" id="KW-1185">Reference proteome</keyword>
<dbReference type="OrthoDB" id="8225471at2"/>
<evidence type="ECO:0000313" key="2">
    <source>
        <dbReference type="Proteomes" id="UP000199494"/>
    </source>
</evidence>
<dbReference type="SUPFAM" id="SSF54427">
    <property type="entry name" value="NTF2-like"/>
    <property type="match status" value="1"/>
</dbReference>
<dbReference type="Proteomes" id="UP000199494">
    <property type="component" value="Unassembled WGS sequence"/>
</dbReference>
<dbReference type="RefSeq" id="WP_091804792.1">
    <property type="nucleotide sequence ID" value="NZ_CP016353.1"/>
</dbReference>
<protein>
    <submittedName>
        <fullName evidence="1">SnoaL-like domain-containing protein</fullName>
    </submittedName>
</protein>
<sequence>MTSTENRLAALERRLREAEDRLALLHIVASYGPAVDSGSAEVVAAMWTEDGSYDSDPAVFEGRREIAAMVLGTRHQGLIGSGAAHLLGIPHIALDGDEAVVTTSQLVLRDKDGQGFRVARTGVNRWEFVRTSEGWKVRDRVNRQLDGGARGRALAASAVDPAPES</sequence>
<organism evidence="1 2">
    <name type="scientific">Prauserella marina</name>
    <dbReference type="NCBI Taxonomy" id="530584"/>
    <lineage>
        <taxon>Bacteria</taxon>
        <taxon>Bacillati</taxon>
        <taxon>Actinomycetota</taxon>
        <taxon>Actinomycetes</taxon>
        <taxon>Pseudonocardiales</taxon>
        <taxon>Pseudonocardiaceae</taxon>
        <taxon>Prauserella</taxon>
    </lineage>
</organism>
<dbReference type="STRING" id="530584.SAMN05421630_105309"/>
<dbReference type="InterPro" id="IPR032710">
    <property type="entry name" value="NTF2-like_dom_sf"/>
</dbReference>
<evidence type="ECO:0000313" key="1">
    <source>
        <dbReference type="EMBL" id="SDD04199.1"/>
    </source>
</evidence>